<proteinExistence type="predicted"/>
<organism evidence="2">
    <name type="scientific">Sesamum angustifolium</name>
    <dbReference type="NCBI Taxonomy" id="2727405"/>
    <lineage>
        <taxon>Eukaryota</taxon>
        <taxon>Viridiplantae</taxon>
        <taxon>Streptophyta</taxon>
        <taxon>Embryophyta</taxon>
        <taxon>Tracheophyta</taxon>
        <taxon>Spermatophyta</taxon>
        <taxon>Magnoliopsida</taxon>
        <taxon>eudicotyledons</taxon>
        <taxon>Gunneridae</taxon>
        <taxon>Pentapetalae</taxon>
        <taxon>asterids</taxon>
        <taxon>lamiids</taxon>
        <taxon>Lamiales</taxon>
        <taxon>Pedaliaceae</taxon>
        <taxon>Sesamum</taxon>
    </lineage>
</organism>
<protein>
    <submittedName>
        <fullName evidence="2">Uncharacterized protein</fullName>
    </submittedName>
</protein>
<dbReference type="EMBL" id="JACGWK010000009">
    <property type="protein sequence ID" value="KAL0334444.1"/>
    <property type="molecule type" value="Genomic_DNA"/>
</dbReference>
<sequence>MACLKPWAQIELRRQGVKDLPSTIAAPDRLDEFKVVNDPEQRNDDSREGKEEFGKKFKKKEKEW</sequence>
<evidence type="ECO:0000256" key="1">
    <source>
        <dbReference type="SAM" id="MobiDB-lite"/>
    </source>
</evidence>
<dbReference type="AlphaFoldDB" id="A0AAW2MSX0"/>
<gene>
    <name evidence="2" type="ORF">Sangu_1600600</name>
</gene>
<evidence type="ECO:0000313" key="2">
    <source>
        <dbReference type="EMBL" id="KAL0334444.1"/>
    </source>
</evidence>
<accession>A0AAW2MSX0</accession>
<name>A0AAW2MSX0_9LAMI</name>
<reference evidence="2" key="2">
    <citation type="journal article" date="2024" name="Plant">
        <title>Genomic evolution and insights into agronomic trait innovations of Sesamum species.</title>
        <authorList>
            <person name="Miao H."/>
            <person name="Wang L."/>
            <person name="Qu L."/>
            <person name="Liu H."/>
            <person name="Sun Y."/>
            <person name="Le M."/>
            <person name="Wang Q."/>
            <person name="Wei S."/>
            <person name="Zheng Y."/>
            <person name="Lin W."/>
            <person name="Duan Y."/>
            <person name="Cao H."/>
            <person name="Xiong S."/>
            <person name="Wang X."/>
            <person name="Wei L."/>
            <person name="Li C."/>
            <person name="Ma Q."/>
            <person name="Ju M."/>
            <person name="Zhao R."/>
            <person name="Li G."/>
            <person name="Mu C."/>
            <person name="Tian Q."/>
            <person name="Mei H."/>
            <person name="Zhang T."/>
            <person name="Gao T."/>
            <person name="Zhang H."/>
        </authorList>
    </citation>
    <scope>NUCLEOTIDE SEQUENCE</scope>
    <source>
        <strain evidence="2">G01</strain>
    </source>
</reference>
<comment type="caution">
    <text evidence="2">The sequence shown here is derived from an EMBL/GenBank/DDBJ whole genome shotgun (WGS) entry which is preliminary data.</text>
</comment>
<feature type="region of interest" description="Disordered" evidence="1">
    <location>
        <begin position="34"/>
        <end position="64"/>
    </location>
</feature>
<reference evidence="2" key="1">
    <citation type="submission" date="2020-06" db="EMBL/GenBank/DDBJ databases">
        <authorList>
            <person name="Li T."/>
            <person name="Hu X."/>
            <person name="Zhang T."/>
            <person name="Song X."/>
            <person name="Zhang H."/>
            <person name="Dai N."/>
            <person name="Sheng W."/>
            <person name="Hou X."/>
            <person name="Wei L."/>
        </authorList>
    </citation>
    <scope>NUCLEOTIDE SEQUENCE</scope>
    <source>
        <strain evidence="2">G01</strain>
        <tissue evidence="2">Leaf</tissue>
    </source>
</reference>